<organism evidence="2 3">
    <name type="scientific">Aulographum hederae CBS 113979</name>
    <dbReference type="NCBI Taxonomy" id="1176131"/>
    <lineage>
        <taxon>Eukaryota</taxon>
        <taxon>Fungi</taxon>
        <taxon>Dikarya</taxon>
        <taxon>Ascomycota</taxon>
        <taxon>Pezizomycotina</taxon>
        <taxon>Dothideomycetes</taxon>
        <taxon>Pleosporomycetidae</taxon>
        <taxon>Aulographales</taxon>
        <taxon>Aulographaceae</taxon>
    </lineage>
</organism>
<name>A0A6G1HBR8_9PEZI</name>
<keyword evidence="3" id="KW-1185">Reference proteome</keyword>
<evidence type="ECO:0000256" key="1">
    <source>
        <dbReference type="SAM" id="MobiDB-lite"/>
    </source>
</evidence>
<gene>
    <name evidence="2" type="ORF">K402DRAFT_390076</name>
</gene>
<feature type="region of interest" description="Disordered" evidence="1">
    <location>
        <begin position="1"/>
        <end position="28"/>
    </location>
</feature>
<dbReference type="EMBL" id="ML977142">
    <property type="protein sequence ID" value="KAF1990459.1"/>
    <property type="molecule type" value="Genomic_DNA"/>
</dbReference>
<reference evidence="2" key="1">
    <citation type="journal article" date="2020" name="Stud. Mycol.">
        <title>101 Dothideomycetes genomes: a test case for predicting lifestyles and emergence of pathogens.</title>
        <authorList>
            <person name="Haridas S."/>
            <person name="Albert R."/>
            <person name="Binder M."/>
            <person name="Bloem J."/>
            <person name="Labutti K."/>
            <person name="Salamov A."/>
            <person name="Andreopoulos B."/>
            <person name="Baker S."/>
            <person name="Barry K."/>
            <person name="Bills G."/>
            <person name="Bluhm B."/>
            <person name="Cannon C."/>
            <person name="Castanera R."/>
            <person name="Culley D."/>
            <person name="Daum C."/>
            <person name="Ezra D."/>
            <person name="Gonzalez J."/>
            <person name="Henrissat B."/>
            <person name="Kuo A."/>
            <person name="Liang C."/>
            <person name="Lipzen A."/>
            <person name="Lutzoni F."/>
            <person name="Magnuson J."/>
            <person name="Mondo S."/>
            <person name="Nolan M."/>
            <person name="Ohm R."/>
            <person name="Pangilinan J."/>
            <person name="Park H.-J."/>
            <person name="Ramirez L."/>
            <person name="Alfaro M."/>
            <person name="Sun H."/>
            <person name="Tritt A."/>
            <person name="Yoshinaga Y."/>
            <person name="Zwiers L.-H."/>
            <person name="Turgeon B."/>
            <person name="Goodwin S."/>
            <person name="Spatafora J."/>
            <person name="Crous P."/>
            <person name="Grigoriev I."/>
        </authorList>
    </citation>
    <scope>NUCLEOTIDE SEQUENCE</scope>
    <source>
        <strain evidence="2">CBS 113979</strain>
    </source>
</reference>
<dbReference type="AlphaFoldDB" id="A0A6G1HBR8"/>
<accession>A0A6G1HBR8</accession>
<proteinExistence type="predicted"/>
<evidence type="ECO:0000313" key="2">
    <source>
        <dbReference type="EMBL" id="KAF1990459.1"/>
    </source>
</evidence>
<sequence>MKESIQLTRRCVKRKESRSRSGVFRDSRGLGAARPGYRNSVRYQESNRVSGDYGSLPMIW</sequence>
<dbReference type="Proteomes" id="UP000800041">
    <property type="component" value="Unassembled WGS sequence"/>
</dbReference>
<protein>
    <submittedName>
        <fullName evidence="2">Uncharacterized protein</fullName>
    </submittedName>
</protein>
<evidence type="ECO:0000313" key="3">
    <source>
        <dbReference type="Proteomes" id="UP000800041"/>
    </source>
</evidence>